<keyword evidence="1" id="KW-0812">Transmembrane</keyword>
<dbReference type="Proteomes" id="UP000221961">
    <property type="component" value="Chromosome"/>
</dbReference>
<feature type="transmembrane region" description="Helical" evidence="1">
    <location>
        <begin position="37"/>
        <end position="58"/>
    </location>
</feature>
<keyword evidence="1" id="KW-1133">Transmembrane helix</keyword>
<name>A0A291RXW9_9NOCA</name>
<dbReference type="AlphaFoldDB" id="A0A291RXW9"/>
<feature type="transmembrane region" description="Helical" evidence="1">
    <location>
        <begin position="7"/>
        <end position="25"/>
    </location>
</feature>
<organism evidence="2 3">
    <name type="scientific">Nocardia terpenica</name>
    <dbReference type="NCBI Taxonomy" id="455432"/>
    <lineage>
        <taxon>Bacteria</taxon>
        <taxon>Bacillati</taxon>
        <taxon>Actinomycetota</taxon>
        <taxon>Actinomycetes</taxon>
        <taxon>Mycobacteriales</taxon>
        <taxon>Nocardiaceae</taxon>
        <taxon>Nocardia</taxon>
    </lineage>
</organism>
<dbReference type="GeneID" id="88363044"/>
<proteinExistence type="predicted"/>
<evidence type="ECO:0000313" key="2">
    <source>
        <dbReference type="EMBL" id="ATL72431.1"/>
    </source>
</evidence>
<dbReference type="RefSeq" id="WP_098699230.1">
    <property type="nucleotide sequence ID" value="NZ_CP023778.1"/>
</dbReference>
<sequence length="148" mass="16429">MDHTRIVRTVLGVTVGYLVALGFWLGWVVRHTPPGTIAFQVVALVGMFGSCVGLGMLLSQRPSRADRRLLRHGLEGWATIEGVHRLERTDHHTELTEIDLELTVPGSETYHGTIVFDVEPIDQPKIAVGETISIRVDPADRDRIILCL</sequence>
<dbReference type="KEGG" id="ntp:CRH09_37990"/>
<gene>
    <name evidence="2" type="ORF">CRH09_37990</name>
</gene>
<dbReference type="EMBL" id="CP023778">
    <property type="protein sequence ID" value="ATL72431.1"/>
    <property type="molecule type" value="Genomic_DNA"/>
</dbReference>
<protein>
    <recommendedName>
        <fullName evidence="4">DUF4175 domain-containing protein</fullName>
    </recommendedName>
</protein>
<evidence type="ECO:0000313" key="3">
    <source>
        <dbReference type="Proteomes" id="UP000221961"/>
    </source>
</evidence>
<evidence type="ECO:0008006" key="4">
    <source>
        <dbReference type="Google" id="ProtNLM"/>
    </source>
</evidence>
<reference evidence="2 3" key="1">
    <citation type="submission" date="2017-10" db="EMBL/GenBank/DDBJ databases">
        <title>Comparative genomics between pathogenic Norcardia.</title>
        <authorList>
            <person name="Zeng L."/>
        </authorList>
    </citation>
    <scope>NUCLEOTIDE SEQUENCE [LARGE SCALE GENOMIC DNA]</scope>
    <source>
        <strain evidence="2 3">NC_YFY_NT001</strain>
    </source>
</reference>
<accession>A0A291RXW9</accession>
<keyword evidence="1" id="KW-0472">Membrane</keyword>
<evidence type="ECO:0000256" key="1">
    <source>
        <dbReference type="SAM" id="Phobius"/>
    </source>
</evidence>